<gene>
    <name evidence="1" type="ORF">XELAEV_180310534mg</name>
</gene>
<reference evidence="2" key="1">
    <citation type="journal article" date="2016" name="Nature">
        <title>Genome evolution in the allotetraploid frog Xenopus laevis.</title>
        <authorList>
            <person name="Session A.M."/>
            <person name="Uno Y."/>
            <person name="Kwon T."/>
            <person name="Chapman J.A."/>
            <person name="Toyoda A."/>
            <person name="Takahashi S."/>
            <person name="Fukui A."/>
            <person name="Hikosaka A."/>
            <person name="Suzuki A."/>
            <person name="Kondo M."/>
            <person name="van Heeringen S.J."/>
            <person name="Quigley I."/>
            <person name="Heinz S."/>
            <person name="Ogino H."/>
            <person name="Ochi H."/>
            <person name="Hellsten U."/>
            <person name="Lyons J.B."/>
            <person name="Simakov O."/>
            <person name="Putnam N."/>
            <person name="Stites J."/>
            <person name="Kuroki Y."/>
            <person name="Tanaka T."/>
            <person name="Michiue T."/>
            <person name="Watanabe M."/>
            <person name="Bogdanovic O."/>
            <person name="Lister R."/>
            <person name="Georgiou G."/>
            <person name="Paranjpe S.S."/>
            <person name="van Kruijsbergen I."/>
            <person name="Shu S."/>
            <person name="Carlson J."/>
            <person name="Kinoshita T."/>
            <person name="Ohta Y."/>
            <person name="Mawaribuchi S."/>
            <person name="Jenkins J."/>
            <person name="Grimwood J."/>
            <person name="Schmutz J."/>
            <person name="Mitros T."/>
            <person name="Mozaffari S.V."/>
            <person name="Suzuki Y."/>
            <person name="Haramoto Y."/>
            <person name="Yamamoto T.S."/>
            <person name="Takagi C."/>
            <person name="Heald R."/>
            <person name="Miller K."/>
            <person name="Haudenschild C."/>
            <person name="Kitzman J."/>
            <person name="Nakayama T."/>
            <person name="Izutsu Y."/>
            <person name="Robert J."/>
            <person name="Fortriede J."/>
            <person name="Burns K."/>
            <person name="Lotay V."/>
            <person name="Karimi K."/>
            <person name="Yasuoka Y."/>
            <person name="Dichmann D.S."/>
            <person name="Flajnik M.F."/>
            <person name="Houston D.W."/>
            <person name="Shendure J."/>
            <person name="DuPasquier L."/>
            <person name="Vize P.D."/>
            <person name="Zorn A.M."/>
            <person name="Ito M."/>
            <person name="Marcotte E.M."/>
            <person name="Wallingford J.B."/>
            <person name="Ito Y."/>
            <person name="Asashima M."/>
            <person name="Ueno N."/>
            <person name="Matsuda Y."/>
            <person name="Veenstra G.J."/>
            <person name="Fujiyama A."/>
            <person name="Harland R.M."/>
            <person name="Taira M."/>
            <person name="Rokhsar D.S."/>
        </authorList>
    </citation>
    <scope>NUCLEOTIDE SEQUENCE [LARGE SCALE GENOMIC DNA]</scope>
    <source>
        <strain evidence="2">J</strain>
    </source>
</reference>
<feature type="non-terminal residue" evidence="1">
    <location>
        <position position="1"/>
    </location>
</feature>
<proteinExistence type="predicted"/>
<dbReference type="Proteomes" id="UP000694892">
    <property type="component" value="Chromosome 6L"/>
</dbReference>
<accession>A0A974CMN2</accession>
<feature type="non-terminal residue" evidence="1">
    <location>
        <position position="59"/>
    </location>
</feature>
<protein>
    <submittedName>
        <fullName evidence="1">Uncharacterized protein</fullName>
    </submittedName>
</protein>
<evidence type="ECO:0000313" key="1">
    <source>
        <dbReference type="EMBL" id="OCT75868.1"/>
    </source>
</evidence>
<name>A0A974CMN2_XENLA</name>
<dbReference type="EMBL" id="CM004476">
    <property type="protein sequence ID" value="OCT75868.1"/>
    <property type="molecule type" value="Genomic_DNA"/>
</dbReference>
<sequence>KKEIFFKSLDYLEKMECKGDGLSIIRRFWIRGFWITDPISVHGTQICCDRQYMHTGGAE</sequence>
<dbReference type="AlphaFoldDB" id="A0A974CMN2"/>
<organism evidence="1 2">
    <name type="scientific">Xenopus laevis</name>
    <name type="common">African clawed frog</name>
    <dbReference type="NCBI Taxonomy" id="8355"/>
    <lineage>
        <taxon>Eukaryota</taxon>
        <taxon>Metazoa</taxon>
        <taxon>Chordata</taxon>
        <taxon>Craniata</taxon>
        <taxon>Vertebrata</taxon>
        <taxon>Euteleostomi</taxon>
        <taxon>Amphibia</taxon>
        <taxon>Batrachia</taxon>
        <taxon>Anura</taxon>
        <taxon>Pipoidea</taxon>
        <taxon>Pipidae</taxon>
        <taxon>Xenopodinae</taxon>
        <taxon>Xenopus</taxon>
        <taxon>Xenopus</taxon>
    </lineage>
</organism>
<evidence type="ECO:0000313" key="2">
    <source>
        <dbReference type="Proteomes" id="UP000694892"/>
    </source>
</evidence>